<dbReference type="AlphaFoldDB" id="F0VLJ8"/>
<keyword evidence="4" id="KW-0418">Kinase</keyword>
<dbReference type="GO" id="GO:0004672">
    <property type="term" value="F:protein kinase activity"/>
    <property type="evidence" value="ECO:0007669"/>
    <property type="project" value="InterPro"/>
</dbReference>
<evidence type="ECO:0000313" key="4">
    <source>
        <dbReference type="EMBL" id="CEL68825.1"/>
    </source>
</evidence>
<accession>F0VLJ8</accession>
<dbReference type="EMBL" id="LN714485">
    <property type="protein sequence ID" value="CEL68825.1"/>
    <property type="molecule type" value="Genomic_DNA"/>
</dbReference>
<dbReference type="InterPro" id="IPR027916">
    <property type="entry name" value="Kinase-like_dom_ROP"/>
</dbReference>
<gene>
    <name evidence="4" type="ORF">BN1204_045585</name>
    <name evidence="3" type="ORF">NCLIV_045585</name>
</gene>
<dbReference type="VEuPathDB" id="ToxoDB:NCLIV_045585"/>
<reference evidence="3" key="1">
    <citation type="submission" date="2011-02" db="EMBL/GenBank/DDBJ databases">
        <authorList>
            <person name="Aslett M."/>
        </authorList>
    </citation>
    <scope>NUCLEOTIDE SEQUENCE</scope>
    <source>
        <strain evidence="3">Liverpool</strain>
    </source>
</reference>
<dbReference type="InParanoid" id="F0VLJ8"/>
<evidence type="ECO:0000313" key="5">
    <source>
        <dbReference type="Proteomes" id="UP000007494"/>
    </source>
</evidence>
<feature type="domain" description="Protein kinase" evidence="2">
    <location>
        <begin position="168"/>
        <end position="513"/>
    </location>
</feature>
<protein>
    <submittedName>
        <fullName evidence="4">Rhoptry kinase family protein ROP11 (Incomplete catalytic triad)</fullName>
    </submittedName>
</protein>
<dbReference type="PROSITE" id="PS50011">
    <property type="entry name" value="PROTEIN_KINASE_DOM"/>
    <property type="match status" value="1"/>
</dbReference>
<reference evidence="5" key="3">
    <citation type="journal article" date="2012" name="PLoS Pathog.">
        <title>Comparative genomics of the apicomplexan parasites Toxoplasma gondii and Neospora caninum: Coccidia differing in host range and transmission strategy.</title>
        <authorList>
            <person name="Reid A.J."/>
            <person name="Vermont S.J."/>
            <person name="Cotton J.A."/>
            <person name="Harris D."/>
            <person name="Hill-Cawthorne G.A."/>
            <person name="Konen-Waisman S."/>
            <person name="Latham S.M."/>
            <person name="Mourier T."/>
            <person name="Norton R."/>
            <person name="Quail M.A."/>
            <person name="Sanders M."/>
            <person name="Shanmugam D."/>
            <person name="Sohal A."/>
            <person name="Wasmuth J.D."/>
            <person name="Brunk B."/>
            <person name="Grigg M.E."/>
            <person name="Howard J.C."/>
            <person name="Parkinson J."/>
            <person name="Roos D.S."/>
            <person name="Trees A.J."/>
            <person name="Berriman M."/>
            <person name="Pain A."/>
            <person name="Wastling J.M."/>
        </authorList>
    </citation>
    <scope>NUCLEOTIDE SEQUENCE [LARGE SCALE GENOMIC DNA]</scope>
    <source>
        <strain evidence="5">Liverpool</strain>
    </source>
</reference>
<reference evidence="4" key="4">
    <citation type="journal article" date="2015" name="PLoS ONE">
        <title>Comprehensive Evaluation of Toxoplasma gondii VEG and Neospora caninum LIV Genomes with Tachyzoite Stage Transcriptome and Proteome Defines Novel Transcript Features.</title>
        <authorList>
            <person name="Ramaprasad A."/>
            <person name="Mourier T."/>
            <person name="Naeem R."/>
            <person name="Malas T.B."/>
            <person name="Moussa E."/>
            <person name="Panigrahi A."/>
            <person name="Vermont S.J."/>
            <person name="Otto T.D."/>
            <person name="Wastling J."/>
            <person name="Pain A."/>
        </authorList>
    </citation>
    <scope>NUCLEOTIDE SEQUENCE</scope>
    <source>
        <strain evidence="4">Liverpool</strain>
    </source>
</reference>
<dbReference type="SUPFAM" id="SSF56112">
    <property type="entry name" value="Protein kinase-like (PK-like)"/>
    <property type="match status" value="1"/>
</dbReference>
<dbReference type="OMA" id="NDSAPHW"/>
<dbReference type="SMART" id="SM00220">
    <property type="entry name" value="S_TKc"/>
    <property type="match status" value="1"/>
</dbReference>
<dbReference type="RefSeq" id="XP_003884157.1">
    <property type="nucleotide sequence ID" value="XM_003884108.1"/>
</dbReference>
<dbReference type="eggNOG" id="ENOG502QZWA">
    <property type="taxonomic scope" value="Eukaryota"/>
</dbReference>
<name>F0VLJ8_NEOCL</name>
<evidence type="ECO:0000313" key="3">
    <source>
        <dbReference type="EMBL" id="CBZ54126.1"/>
    </source>
</evidence>
<dbReference type="Gene3D" id="1.10.510.10">
    <property type="entry name" value="Transferase(Phosphotransferase) domain 1"/>
    <property type="match status" value="1"/>
</dbReference>
<reference evidence="3" key="2">
    <citation type="submission" date="2011-03" db="EMBL/GenBank/DDBJ databases">
        <title>Comparative genomics and transcriptomics of Neospora caninum and Toxoplasma gondii.</title>
        <authorList>
            <person name="Reid A.J."/>
            <person name="Sohal A."/>
            <person name="Harris D."/>
            <person name="Quail M."/>
            <person name="Sanders M."/>
            <person name="Berriman M."/>
            <person name="Wastling J.M."/>
            <person name="Pain A."/>
        </authorList>
    </citation>
    <scope>NUCLEOTIDE SEQUENCE</scope>
    <source>
        <strain evidence="3">Liverpool</strain>
    </source>
</reference>
<keyword evidence="4" id="KW-0808">Transferase</keyword>
<proteinExistence type="predicted"/>
<keyword evidence="5" id="KW-1185">Reference proteome</keyword>
<dbReference type="EMBL" id="FR823391">
    <property type="protein sequence ID" value="CBZ54126.1"/>
    <property type="molecule type" value="Genomic_DNA"/>
</dbReference>
<dbReference type="OrthoDB" id="4177236at2759"/>
<feature type="chain" id="PRO_5007655261" evidence="1">
    <location>
        <begin position="23"/>
        <end position="513"/>
    </location>
</feature>
<keyword evidence="1" id="KW-0732">Signal</keyword>
<dbReference type="Pfam" id="PF14531">
    <property type="entry name" value="Kinase-like"/>
    <property type="match status" value="1"/>
</dbReference>
<dbReference type="GeneID" id="13442007"/>
<dbReference type="Proteomes" id="UP000007494">
    <property type="component" value="Chromosome X"/>
</dbReference>
<dbReference type="InterPro" id="IPR000719">
    <property type="entry name" value="Prot_kinase_dom"/>
</dbReference>
<sequence length="513" mass="57270">MVPNGDRLLLLWTGFLFRLAACHPQSGLAYHGVDRLPPRDIGRFLDSANHATLNSHVLGEGTGSASPSYLQLHAYNPALDDGLEVPQRSLESALYQPTPIPVATTATDRRARRSLRRLAAGIPNEERQSRASSTFRALLSSSIIAELEFSLDILRVLVDSARGSPVVYDLERTLGTGTSSIVVQAVQSSFTPLPSHREMLPRFLSRLFSHRSTDTRSRVALRFPVVNLRKKQVEYPHLTEGELLDLLLRKQLERELHAVALVSAAARQVEGIDGKWGFVLPMRLGRVATQRTTLARDPDGNAMLNFASEMPTMLCDLLCIIYKRNRGPSLDAYVLKRVLQLAVNLETLSLVHLDITPQNVLIGQDGQLYLGDFQSVVRSDTTVPCRDIPMSAYTDPRLAYCAVVTPDDHVVVDKSHDAWMVGMLLLQWLCGDVFFDLRTTVGDPGQRMRVLAQMHQDFRETHTYAAPVTAFQDWERCRGRIKGAHKRLVQQLLDLNPFTRGTATLLFASYFAP</sequence>
<evidence type="ECO:0000256" key="1">
    <source>
        <dbReference type="SAM" id="SignalP"/>
    </source>
</evidence>
<evidence type="ECO:0000259" key="2">
    <source>
        <dbReference type="PROSITE" id="PS50011"/>
    </source>
</evidence>
<dbReference type="PROSITE" id="PS00109">
    <property type="entry name" value="PROTEIN_KINASE_TYR"/>
    <property type="match status" value="1"/>
</dbReference>
<feature type="signal peptide" evidence="1">
    <location>
        <begin position="1"/>
        <end position="22"/>
    </location>
</feature>
<dbReference type="InterPro" id="IPR011009">
    <property type="entry name" value="Kinase-like_dom_sf"/>
</dbReference>
<organism evidence="3 5">
    <name type="scientific">Neospora caninum (strain Liverpool)</name>
    <dbReference type="NCBI Taxonomy" id="572307"/>
    <lineage>
        <taxon>Eukaryota</taxon>
        <taxon>Sar</taxon>
        <taxon>Alveolata</taxon>
        <taxon>Apicomplexa</taxon>
        <taxon>Conoidasida</taxon>
        <taxon>Coccidia</taxon>
        <taxon>Eucoccidiorida</taxon>
        <taxon>Eimeriorina</taxon>
        <taxon>Sarcocystidae</taxon>
        <taxon>Neospora</taxon>
    </lineage>
</organism>
<dbReference type="GO" id="GO:0005524">
    <property type="term" value="F:ATP binding"/>
    <property type="evidence" value="ECO:0007669"/>
    <property type="project" value="InterPro"/>
</dbReference>
<dbReference type="InterPro" id="IPR008266">
    <property type="entry name" value="Tyr_kinase_AS"/>
</dbReference>